<dbReference type="AlphaFoldDB" id="A0AAW1XEF8"/>
<organism evidence="1 2">
    <name type="scientific">Rubus argutus</name>
    <name type="common">Southern blackberry</name>
    <dbReference type="NCBI Taxonomy" id="59490"/>
    <lineage>
        <taxon>Eukaryota</taxon>
        <taxon>Viridiplantae</taxon>
        <taxon>Streptophyta</taxon>
        <taxon>Embryophyta</taxon>
        <taxon>Tracheophyta</taxon>
        <taxon>Spermatophyta</taxon>
        <taxon>Magnoliopsida</taxon>
        <taxon>eudicotyledons</taxon>
        <taxon>Gunneridae</taxon>
        <taxon>Pentapetalae</taxon>
        <taxon>rosids</taxon>
        <taxon>fabids</taxon>
        <taxon>Rosales</taxon>
        <taxon>Rosaceae</taxon>
        <taxon>Rosoideae</taxon>
        <taxon>Rosoideae incertae sedis</taxon>
        <taxon>Rubus</taxon>
    </lineage>
</organism>
<evidence type="ECO:0000313" key="2">
    <source>
        <dbReference type="Proteomes" id="UP001457282"/>
    </source>
</evidence>
<sequence>MTSSLNFDDQDGVLRSITDAPPTHYTVKIESLSLLTKIRWRNMNPENSKLEDTNGNLFSIQMETRARM</sequence>
<comment type="caution">
    <text evidence="1">The sequence shown here is derived from an EMBL/GenBank/DDBJ whole genome shotgun (WGS) entry which is preliminary data.</text>
</comment>
<dbReference type="Proteomes" id="UP001457282">
    <property type="component" value="Unassembled WGS sequence"/>
</dbReference>
<dbReference type="EMBL" id="JBEDUW010000004">
    <property type="protein sequence ID" value="KAK9934110.1"/>
    <property type="molecule type" value="Genomic_DNA"/>
</dbReference>
<keyword evidence="2" id="KW-1185">Reference proteome</keyword>
<evidence type="ECO:0000313" key="1">
    <source>
        <dbReference type="EMBL" id="KAK9934110.1"/>
    </source>
</evidence>
<accession>A0AAW1XEF8</accession>
<reference evidence="1 2" key="1">
    <citation type="journal article" date="2023" name="G3 (Bethesda)">
        <title>A chromosome-length genome assembly and annotation of blackberry (Rubus argutus, cv. 'Hillquist').</title>
        <authorList>
            <person name="Bruna T."/>
            <person name="Aryal R."/>
            <person name="Dudchenko O."/>
            <person name="Sargent D.J."/>
            <person name="Mead D."/>
            <person name="Buti M."/>
            <person name="Cavallini A."/>
            <person name="Hytonen T."/>
            <person name="Andres J."/>
            <person name="Pham M."/>
            <person name="Weisz D."/>
            <person name="Mascagni F."/>
            <person name="Usai G."/>
            <person name="Natali L."/>
            <person name="Bassil N."/>
            <person name="Fernandez G.E."/>
            <person name="Lomsadze A."/>
            <person name="Armour M."/>
            <person name="Olukolu B."/>
            <person name="Poorten T."/>
            <person name="Britton C."/>
            <person name="Davik J."/>
            <person name="Ashrafi H."/>
            <person name="Aiden E.L."/>
            <person name="Borodovsky M."/>
            <person name="Worthington M."/>
        </authorList>
    </citation>
    <scope>NUCLEOTIDE SEQUENCE [LARGE SCALE GENOMIC DNA]</scope>
    <source>
        <strain evidence="1">PI 553951</strain>
    </source>
</reference>
<gene>
    <name evidence="1" type="ORF">M0R45_021266</name>
</gene>
<protein>
    <submittedName>
        <fullName evidence="1">Uncharacterized protein</fullName>
    </submittedName>
</protein>
<proteinExistence type="predicted"/>
<name>A0AAW1XEF8_RUBAR</name>